<proteinExistence type="predicted"/>
<keyword evidence="2" id="KW-1185">Reference proteome</keyword>
<dbReference type="OrthoDB" id="8478628at2"/>
<reference evidence="1 2" key="1">
    <citation type="submission" date="2016-10" db="EMBL/GenBank/DDBJ databases">
        <authorList>
            <person name="de Groot N.N."/>
        </authorList>
    </citation>
    <scope>NUCLEOTIDE SEQUENCE [LARGE SCALE GENOMIC DNA]</scope>
    <source>
        <strain evidence="1 2">DSM 17925</strain>
    </source>
</reference>
<dbReference type="RefSeq" id="WP_089991000.1">
    <property type="nucleotide sequence ID" value="NZ_FOIZ01000001.1"/>
</dbReference>
<dbReference type="Pfam" id="PF07310">
    <property type="entry name" value="PAS_5"/>
    <property type="match status" value="1"/>
</dbReference>
<sequence>MGPILRNSHNQGDTILDQAGQDILRSVEQNWRRMCGNELTPLRHRLDPMQMDLALPYTFMLHVTEPCSARVRVAGQKLHEMLRSDPRGQSFAIFFASRAQDTIMELIDATLALPAIVRIPLSAPQGFGRKAVRAECLLLPMRDAEGALSRIIGVIVPEKVLKPKAHKWEIDQNRDLLCDIQEGYFPDRRGGQRSKTLDGHETTQPNIRLVVDNTSYDDQAEPAISQ</sequence>
<evidence type="ECO:0000313" key="2">
    <source>
        <dbReference type="Proteomes" id="UP000199167"/>
    </source>
</evidence>
<dbReference type="EMBL" id="FOIZ01000001">
    <property type="protein sequence ID" value="SEW09219.1"/>
    <property type="molecule type" value="Genomic_DNA"/>
</dbReference>
<dbReference type="Proteomes" id="UP000199167">
    <property type="component" value="Unassembled WGS sequence"/>
</dbReference>
<dbReference type="InterPro" id="IPR009922">
    <property type="entry name" value="DUF1457"/>
</dbReference>
<dbReference type="STRING" id="364200.SAMN04488515_1007"/>
<name>A0A1I0P593_9RHOB</name>
<organism evidence="1 2">
    <name type="scientific">Cognatiyoonia koreensis</name>
    <dbReference type="NCBI Taxonomy" id="364200"/>
    <lineage>
        <taxon>Bacteria</taxon>
        <taxon>Pseudomonadati</taxon>
        <taxon>Pseudomonadota</taxon>
        <taxon>Alphaproteobacteria</taxon>
        <taxon>Rhodobacterales</taxon>
        <taxon>Paracoccaceae</taxon>
        <taxon>Cognatiyoonia</taxon>
    </lineage>
</organism>
<evidence type="ECO:0000313" key="1">
    <source>
        <dbReference type="EMBL" id="SEW09219.1"/>
    </source>
</evidence>
<gene>
    <name evidence="1" type="ORF">SAMN04488515_1007</name>
</gene>
<protein>
    <submittedName>
        <fullName evidence="1">PAS domain-containing protein</fullName>
    </submittedName>
</protein>
<accession>A0A1I0P593</accession>
<dbReference type="AlphaFoldDB" id="A0A1I0P593"/>